<dbReference type="Gene3D" id="3.40.50.300">
    <property type="entry name" value="P-loop containing nucleotide triphosphate hydrolases"/>
    <property type="match status" value="1"/>
</dbReference>
<dbReference type="InterPro" id="IPR000795">
    <property type="entry name" value="T_Tr_GTP-bd_dom"/>
</dbReference>
<comment type="similarity">
    <text evidence="3">Belongs to the TRAFAC class YlqF/YawG GTPase family. MTG1 subfamily.</text>
</comment>
<dbReference type="InterPro" id="IPR023179">
    <property type="entry name" value="GTP-bd_ortho_bundle_sf"/>
</dbReference>
<feature type="domain" description="CP-type G" evidence="4">
    <location>
        <begin position="4"/>
        <end position="157"/>
    </location>
</feature>
<dbReference type="InterPro" id="IPR050755">
    <property type="entry name" value="TRAFAC_YlqF/YawG_RiboMat"/>
</dbReference>
<keyword evidence="1 3" id="KW-0547">Nucleotide-binding</keyword>
<evidence type="ECO:0000259" key="4">
    <source>
        <dbReference type="PROSITE" id="PS51721"/>
    </source>
</evidence>
<dbReference type="PANTHER" id="PTHR11089">
    <property type="entry name" value="GTP-BINDING PROTEIN-RELATED"/>
    <property type="match status" value="1"/>
</dbReference>
<evidence type="ECO:0000313" key="5">
    <source>
        <dbReference type="EMBL" id="QOJ79494.1"/>
    </source>
</evidence>
<dbReference type="Pfam" id="PF00009">
    <property type="entry name" value="GTP_EFTU"/>
    <property type="match status" value="1"/>
</dbReference>
<protein>
    <submittedName>
        <fullName evidence="5">50S ribosome-binding GTPase</fullName>
    </submittedName>
</protein>
<dbReference type="AlphaFoldDB" id="A0A7L9FKM0"/>
<dbReference type="EMBL" id="CP062310">
    <property type="protein sequence ID" value="QOJ79494.1"/>
    <property type="molecule type" value="Genomic_DNA"/>
</dbReference>
<evidence type="ECO:0000256" key="1">
    <source>
        <dbReference type="ARBA" id="ARBA00022741"/>
    </source>
</evidence>
<accession>A0A7L9FKM0</accession>
<dbReference type="PIRSF" id="PIRSF006230">
    <property type="entry name" value="MG442"/>
    <property type="match status" value="1"/>
</dbReference>
<dbReference type="InterPro" id="IPR027417">
    <property type="entry name" value="P-loop_NTPase"/>
</dbReference>
<reference evidence="5 6" key="1">
    <citation type="submission" date="2020-10" db="EMBL/GenBank/DDBJ databases">
        <title>Thermofilum lucidum 3507LT sp. nov. a novel member of Thermofilaceae family isolated from Chile hot spring, and proposal of description order Thermofilales.</title>
        <authorList>
            <person name="Zayulina K.S."/>
            <person name="Elcheninov A.G."/>
            <person name="Toshchakov S.V."/>
            <person name="Kublanov I.V."/>
        </authorList>
    </citation>
    <scope>NUCLEOTIDE SEQUENCE [LARGE SCALE GENOMIC DNA]</scope>
    <source>
        <strain evidence="5 6">3507LT</strain>
    </source>
</reference>
<dbReference type="InterPro" id="IPR030378">
    <property type="entry name" value="G_CP_dom"/>
</dbReference>
<proteinExistence type="inferred from homology"/>
<dbReference type="GO" id="GO:0005525">
    <property type="term" value="F:GTP binding"/>
    <property type="evidence" value="ECO:0007669"/>
    <property type="project" value="UniProtKB-KW"/>
</dbReference>
<dbReference type="Proteomes" id="UP000594121">
    <property type="component" value="Chromosome"/>
</dbReference>
<evidence type="ECO:0000313" key="6">
    <source>
        <dbReference type="Proteomes" id="UP000594121"/>
    </source>
</evidence>
<dbReference type="InParanoid" id="A0A7L9FKM0"/>
<dbReference type="PROSITE" id="PS51721">
    <property type="entry name" value="G_CP"/>
    <property type="match status" value="1"/>
</dbReference>
<dbReference type="FunCoup" id="A0A7L9FKM0">
    <property type="interactions" value="132"/>
</dbReference>
<dbReference type="PRINTS" id="PR00326">
    <property type="entry name" value="GTP1OBG"/>
</dbReference>
<evidence type="ECO:0000256" key="3">
    <source>
        <dbReference type="PIRNR" id="PIRNR006230"/>
    </source>
</evidence>
<dbReference type="SUPFAM" id="SSF52540">
    <property type="entry name" value="P-loop containing nucleoside triphosphate hydrolases"/>
    <property type="match status" value="1"/>
</dbReference>
<gene>
    <name evidence="5" type="ORF">IG193_03260</name>
</gene>
<keyword evidence="2 3" id="KW-0342">GTP-binding</keyword>
<evidence type="ECO:0000256" key="2">
    <source>
        <dbReference type="ARBA" id="ARBA00023134"/>
    </source>
</evidence>
<dbReference type="PANTHER" id="PTHR11089:SF30">
    <property type="entry name" value="GUANINE NUCLEOTIDE-BINDING PROTEIN-LIKE 3 HOMOLOG"/>
    <property type="match status" value="1"/>
</dbReference>
<dbReference type="Gene3D" id="1.10.1580.10">
    <property type="match status" value="1"/>
</dbReference>
<dbReference type="InterPro" id="IPR016478">
    <property type="entry name" value="GTPase_MTG1"/>
</dbReference>
<organism evidence="5 6">
    <name type="scientific">Infirmifilum lucidum</name>
    <dbReference type="NCBI Taxonomy" id="2776706"/>
    <lineage>
        <taxon>Archaea</taxon>
        <taxon>Thermoproteota</taxon>
        <taxon>Thermoprotei</taxon>
        <taxon>Thermofilales</taxon>
        <taxon>Thermofilaceae</taxon>
        <taxon>Infirmifilum</taxon>
    </lineage>
</organism>
<dbReference type="InterPro" id="IPR006073">
    <property type="entry name" value="GTP-bd"/>
</dbReference>
<name>A0A7L9FKM0_9CREN</name>
<dbReference type="GO" id="GO:0003924">
    <property type="term" value="F:GTPase activity"/>
    <property type="evidence" value="ECO:0007669"/>
    <property type="project" value="InterPro"/>
</dbReference>
<dbReference type="KEGG" id="thel:IG193_03260"/>
<keyword evidence="6" id="KW-1185">Reference proteome</keyword>
<sequence length="257" mass="29031">MSGWRQVRRVIKQADVVVEVVDARDPWGTRSREVEKFADALGKQVIVVVNKADLVPKGILEKWARILRRERKTVFISATKRLGTRLLWKALREATNKRPVLVAVVGIPNVGKSTIINYLKGSHSVGASPIPGYTRHVTRLRVARWLRVLDTPGIVPRNPEELALISALRPEALDDPVPIATRFLELVAKKNPKLLEDLYGVGWENNPLLFLEKLARRRGMLGKGGTPLIEEAARTVIRDWQTGRNNFYLEPEDYGLE</sequence>
<dbReference type="Pfam" id="PF01926">
    <property type="entry name" value="MMR_HSR1"/>
    <property type="match status" value="1"/>
</dbReference>